<dbReference type="GO" id="GO:0046872">
    <property type="term" value="F:metal ion binding"/>
    <property type="evidence" value="ECO:0007669"/>
    <property type="project" value="UniProtKB-KW"/>
</dbReference>
<evidence type="ECO:0000256" key="1">
    <source>
        <dbReference type="ARBA" id="ARBA00022723"/>
    </source>
</evidence>
<dbReference type="Pfam" id="PF10589">
    <property type="entry name" value="NADH_4Fe-4S"/>
    <property type="match status" value="1"/>
</dbReference>
<evidence type="ECO:0000313" key="7">
    <source>
        <dbReference type="Proteomes" id="UP000315343"/>
    </source>
</evidence>
<organism evidence="6 7">
    <name type="scientific">Sedimentibacter saalensis</name>
    <dbReference type="NCBI Taxonomy" id="130788"/>
    <lineage>
        <taxon>Bacteria</taxon>
        <taxon>Bacillati</taxon>
        <taxon>Bacillota</taxon>
        <taxon>Tissierellia</taxon>
        <taxon>Sedimentibacter</taxon>
    </lineage>
</organism>
<dbReference type="SUPFAM" id="SSF140490">
    <property type="entry name" value="Nqo1C-terminal domain-like"/>
    <property type="match status" value="1"/>
</dbReference>
<evidence type="ECO:0000256" key="3">
    <source>
        <dbReference type="ARBA" id="ARBA00023014"/>
    </source>
</evidence>
<sequence length="214" mass="24206">MICDKTIDFPDWDSSDKNSCVVDYCTKLMDSVRKESCGKTVFCREGTWQIYEIMKDISEGNGKNGDMELLQELLENTKNYADCEMTRKASNTCIELLQSHEDEWEKHQKRKICSNLVCKGMYTLYVDPMLCDGCGKCMFSCISKAIQGGENMIHVIDTQLCSKSLQCINVCPKNAIKKAGAIKPKLPTEPIPVGSIEEKSEDQSGTTMRRRRRG</sequence>
<dbReference type="SMART" id="SM00928">
    <property type="entry name" value="NADH_4Fe-4S"/>
    <property type="match status" value="1"/>
</dbReference>
<keyword evidence="1" id="KW-0479">Metal-binding</keyword>
<dbReference type="Gene3D" id="1.20.1440.230">
    <property type="entry name" value="NADH-ubiquinone oxidoreductase 51kDa subunit, iron-sulphur binding domain"/>
    <property type="match status" value="1"/>
</dbReference>
<feature type="domain" description="4Fe-4S ferredoxin-type" evidence="5">
    <location>
        <begin position="152"/>
        <end position="181"/>
    </location>
</feature>
<keyword evidence="7" id="KW-1185">Reference proteome</keyword>
<dbReference type="EMBL" id="VLKH01000001">
    <property type="protein sequence ID" value="TWH83663.1"/>
    <property type="molecule type" value="Genomic_DNA"/>
</dbReference>
<dbReference type="AlphaFoldDB" id="A0A562JL25"/>
<gene>
    <name evidence="6" type="ORF">LY60_00275</name>
</gene>
<dbReference type="InterPro" id="IPR037207">
    <property type="entry name" value="Nuop51_4Fe4S-bd_sf"/>
</dbReference>
<dbReference type="GO" id="GO:0051539">
    <property type="term" value="F:4 iron, 4 sulfur cluster binding"/>
    <property type="evidence" value="ECO:0007669"/>
    <property type="project" value="InterPro"/>
</dbReference>
<dbReference type="Proteomes" id="UP000315343">
    <property type="component" value="Unassembled WGS sequence"/>
</dbReference>
<name>A0A562JL25_9FIRM</name>
<reference evidence="6 7" key="1">
    <citation type="submission" date="2019-07" db="EMBL/GenBank/DDBJ databases">
        <title>Genomic Encyclopedia of Type Strains, Phase I: the one thousand microbial genomes (KMG-I) project.</title>
        <authorList>
            <person name="Kyrpides N."/>
        </authorList>
    </citation>
    <scope>NUCLEOTIDE SEQUENCE [LARGE SCALE GENOMIC DNA]</scope>
    <source>
        <strain evidence="6 7">DSM 13558</strain>
    </source>
</reference>
<dbReference type="OrthoDB" id="9761899at2"/>
<dbReference type="PROSITE" id="PS51379">
    <property type="entry name" value="4FE4S_FER_2"/>
    <property type="match status" value="2"/>
</dbReference>
<feature type="domain" description="4Fe-4S ferredoxin-type" evidence="5">
    <location>
        <begin position="122"/>
        <end position="151"/>
    </location>
</feature>
<dbReference type="Pfam" id="PF00037">
    <property type="entry name" value="Fer4"/>
    <property type="match status" value="1"/>
</dbReference>
<protein>
    <submittedName>
        <fullName evidence="6">NADH-quinone oxidoreductase subunit F</fullName>
    </submittedName>
</protein>
<comment type="caution">
    <text evidence="6">The sequence shown here is derived from an EMBL/GenBank/DDBJ whole genome shotgun (WGS) entry which is preliminary data.</text>
</comment>
<dbReference type="PANTHER" id="PTHR43578">
    <property type="entry name" value="NADH-QUINONE OXIDOREDUCTASE SUBUNIT F"/>
    <property type="match status" value="1"/>
</dbReference>
<proteinExistence type="predicted"/>
<feature type="region of interest" description="Disordered" evidence="4">
    <location>
        <begin position="186"/>
        <end position="214"/>
    </location>
</feature>
<evidence type="ECO:0000256" key="4">
    <source>
        <dbReference type="SAM" id="MobiDB-lite"/>
    </source>
</evidence>
<dbReference type="Gene3D" id="3.30.70.20">
    <property type="match status" value="1"/>
</dbReference>
<keyword evidence="3" id="KW-0411">Iron-sulfur</keyword>
<accession>A0A562JL25</accession>
<dbReference type="SUPFAM" id="SSF54862">
    <property type="entry name" value="4Fe-4S ferredoxins"/>
    <property type="match status" value="1"/>
</dbReference>
<dbReference type="RefSeq" id="WP_145078926.1">
    <property type="nucleotide sequence ID" value="NZ_VLKH01000001.1"/>
</dbReference>
<keyword evidence="2" id="KW-0408">Iron</keyword>
<evidence type="ECO:0000259" key="5">
    <source>
        <dbReference type="PROSITE" id="PS51379"/>
    </source>
</evidence>
<dbReference type="InterPro" id="IPR019575">
    <property type="entry name" value="Nuop51_4Fe4S-bd"/>
</dbReference>
<evidence type="ECO:0000313" key="6">
    <source>
        <dbReference type="EMBL" id="TWH83663.1"/>
    </source>
</evidence>
<dbReference type="InterPro" id="IPR017896">
    <property type="entry name" value="4Fe4S_Fe-S-bd"/>
</dbReference>
<evidence type="ECO:0000256" key="2">
    <source>
        <dbReference type="ARBA" id="ARBA00023004"/>
    </source>
</evidence>
<dbReference type="PANTHER" id="PTHR43578:SF3">
    <property type="entry name" value="NADH-QUINONE OXIDOREDUCTASE SUBUNIT F"/>
    <property type="match status" value="1"/>
</dbReference>